<keyword evidence="1" id="KW-0472">Membrane</keyword>
<protein>
    <recommendedName>
        <fullName evidence="4">DUF3124 domain-containing protein</fullName>
    </recommendedName>
</protein>
<evidence type="ECO:0008006" key="4">
    <source>
        <dbReference type="Google" id="ProtNLM"/>
    </source>
</evidence>
<reference evidence="2 3" key="1">
    <citation type="submission" date="2019-02" db="EMBL/GenBank/DDBJ databases">
        <title>Deep-cultivation of Planctomycetes and their phenomic and genomic characterization uncovers novel biology.</title>
        <authorList>
            <person name="Wiegand S."/>
            <person name="Jogler M."/>
            <person name="Boedeker C."/>
            <person name="Pinto D."/>
            <person name="Vollmers J."/>
            <person name="Rivas-Marin E."/>
            <person name="Kohn T."/>
            <person name="Peeters S.H."/>
            <person name="Heuer A."/>
            <person name="Rast P."/>
            <person name="Oberbeckmann S."/>
            <person name="Bunk B."/>
            <person name="Jeske O."/>
            <person name="Meyerdierks A."/>
            <person name="Storesund J.E."/>
            <person name="Kallscheuer N."/>
            <person name="Luecker S."/>
            <person name="Lage O.M."/>
            <person name="Pohl T."/>
            <person name="Merkel B.J."/>
            <person name="Hornburger P."/>
            <person name="Mueller R.-W."/>
            <person name="Bruemmer F."/>
            <person name="Labrenz M."/>
            <person name="Spormann A.M."/>
            <person name="Op den Camp H."/>
            <person name="Overmann J."/>
            <person name="Amann R."/>
            <person name="Jetten M.S.M."/>
            <person name="Mascher T."/>
            <person name="Medema M.H."/>
            <person name="Devos D.P."/>
            <person name="Kaster A.-K."/>
            <person name="Ovreas L."/>
            <person name="Rohde M."/>
            <person name="Galperin M.Y."/>
            <person name="Jogler C."/>
        </authorList>
    </citation>
    <scope>NUCLEOTIDE SEQUENCE [LARGE SCALE GENOMIC DNA]</scope>
    <source>
        <strain evidence="2 3">Pan241w</strain>
    </source>
</reference>
<dbReference type="Proteomes" id="UP000317171">
    <property type="component" value="Chromosome"/>
</dbReference>
<keyword evidence="1" id="KW-1133">Transmembrane helix</keyword>
<organism evidence="2 3">
    <name type="scientific">Gimesia alba</name>
    <dbReference type="NCBI Taxonomy" id="2527973"/>
    <lineage>
        <taxon>Bacteria</taxon>
        <taxon>Pseudomonadati</taxon>
        <taxon>Planctomycetota</taxon>
        <taxon>Planctomycetia</taxon>
        <taxon>Planctomycetales</taxon>
        <taxon>Planctomycetaceae</taxon>
        <taxon>Gimesia</taxon>
    </lineage>
</organism>
<dbReference type="InterPro" id="IPR021471">
    <property type="entry name" value="DUF3124"/>
</dbReference>
<dbReference type="OrthoDB" id="283474at2"/>
<evidence type="ECO:0000256" key="1">
    <source>
        <dbReference type="SAM" id="Phobius"/>
    </source>
</evidence>
<evidence type="ECO:0000313" key="3">
    <source>
        <dbReference type="Proteomes" id="UP000317171"/>
    </source>
</evidence>
<dbReference type="AlphaFoldDB" id="A0A517RJ72"/>
<accession>A0A517RJ72</accession>
<proteinExistence type="predicted"/>
<dbReference type="KEGG" id="gaz:Pan241w_40270"/>
<dbReference type="Pfam" id="PF11322">
    <property type="entry name" value="DUF3124"/>
    <property type="match status" value="1"/>
</dbReference>
<name>A0A517RJ72_9PLAN</name>
<gene>
    <name evidence="2" type="ORF">Pan241w_40270</name>
</gene>
<feature type="transmembrane region" description="Helical" evidence="1">
    <location>
        <begin position="18"/>
        <end position="39"/>
    </location>
</feature>
<dbReference type="EMBL" id="CP036269">
    <property type="protein sequence ID" value="QDT43923.1"/>
    <property type="molecule type" value="Genomic_DNA"/>
</dbReference>
<keyword evidence="1" id="KW-0812">Transmembrane</keyword>
<keyword evidence="3" id="KW-1185">Reference proteome</keyword>
<sequence length="211" mass="24096">MQNKNEYPNWFLWFCENWIGLLVLLGTISLVMISAVVYLDNRFAKFEDRVKYIPPRSYQPPDLSLYSAGEFDRQKISRRGSTYVPCYSHIYYHGGSPLLLETTLSIRNIDPNQSIYLDKIDYFDTDGKQVESFLDSTIKLEPFQTIDFLVEERDSSGGAGANFLVNWFSEQGAERPLMETVMIGTSGSRAIAFSRTGIEISPTTKREVGKK</sequence>
<evidence type="ECO:0000313" key="2">
    <source>
        <dbReference type="EMBL" id="QDT43923.1"/>
    </source>
</evidence>
<dbReference type="RefSeq" id="WP_145218964.1">
    <property type="nucleotide sequence ID" value="NZ_CP036269.1"/>
</dbReference>